<reference evidence="2" key="1">
    <citation type="submission" date="2022-11" db="UniProtKB">
        <authorList>
            <consortium name="WormBaseParasite"/>
        </authorList>
    </citation>
    <scope>IDENTIFICATION</scope>
</reference>
<accession>A0AC35G426</accession>
<sequence>MAVATLINVFFVVAALILPIYFAQDELIKWEENRYLRCIFCMDYDDRVKLSIFGCSLAKPPTCYGNICYMRQHKSNHYYLYTSGCLNLTQNEFDTVGKRISSTKPIRGLNGVETQLCEVSKNLLYKKNIF</sequence>
<evidence type="ECO:0000313" key="1">
    <source>
        <dbReference type="Proteomes" id="UP000887580"/>
    </source>
</evidence>
<protein>
    <submittedName>
        <fullName evidence="2">Uncharacterized protein</fullName>
    </submittedName>
</protein>
<proteinExistence type="predicted"/>
<organism evidence="1 2">
    <name type="scientific">Panagrolaimus sp. PS1159</name>
    <dbReference type="NCBI Taxonomy" id="55785"/>
    <lineage>
        <taxon>Eukaryota</taxon>
        <taxon>Metazoa</taxon>
        <taxon>Ecdysozoa</taxon>
        <taxon>Nematoda</taxon>
        <taxon>Chromadorea</taxon>
        <taxon>Rhabditida</taxon>
        <taxon>Tylenchina</taxon>
        <taxon>Panagrolaimomorpha</taxon>
        <taxon>Panagrolaimoidea</taxon>
        <taxon>Panagrolaimidae</taxon>
        <taxon>Panagrolaimus</taxon>
    </lineage>
</organism>
<name>A0AC35G426_9BILA</name>
<dbReference type="WBParaSite" id="PS1159_v2.g23727.t1">
    <property type="protein sequence ID" value="PS1159_v2.g23727.t1"/>
    <property type="gene ID" value="PS1159_v2.g23727"/>
</dbReference>
<dbReference type="Proteomes" id="UP000887580">
    <property type="component" value="Unplaced"/>
</dbReference>
<evidence type="ECO:0000313" key="2">
    <source>
        <dbReference type="WBParaSite" id="PS1159_v2.g23727.t1"/>
    </source>
</evidence>